<keyword evidence="2" id="KW-1185">Reference proteome</keyword>
<dbReference type="EMBL" id="JACHOA010000002">
    <property type="protein sequence ID" value="MBB4613268.1"/>
    <property type="molecule type" value="Genomic_DNA"/>
</dbReference>
<evidence type="ECO:0008006" key="3">
    <source>
        <dbReference type="Google" id="ProtNLM"/>
    </source>
</evidence>
<evidence type="ECO:0000313" key="2">
    <source>
        <dbReference type="Proteomes" id="UP000538566"/>
    </source>
</evidence>
<dbReference type="AlphaFoldDB" id="A0A7W7AA73"/>
<evidence type="ECO:0000313" key="1">
    <source>
        <dbReference type="EMBL" id="MBB4613268.1"/>
    </source>
</evidence>
<sequence>MPLHMTKVAYGAQSLAEIHEWFSAEGRRGGAKYAYLTTRNRPKRAEEMIGGSLYWIHKHQLVARSEIVGFEEAEGGRTNIVVSTKLVEVHPKPRRAHQGWRYLEEADAPADLGEGEAGEVLPAQIASELAKLGLV</sequence>
<comment type="caution">
    <text evidence="1">The sequence shown here is derived from an EMBL/GenBank/DDBJ whole genome shotgun (WGS) entry which is preliminary data.</text>
</comment>
<protein>
    <recommendedName>
        <fullName evidence="3">DUF1489 family protein</fullName>
    </recommendedName>
</protein>
<dbReference type="RefSeq" id="WP_144905598.1">
    <property type="nucleotide sequence ID" value="NZ_JACHOA010000002.1"/>
</dbReference>
<gene>
    <name evidence="1" type="ORF">GGR37_001527</name>
</gene>
<reference evidence="1 2" key="1">
    <citation type="submission" date="2020-08" db="EMBL/GenBank/DDBJ databases">
        <title>Genomic Encyclopedia of Type Strains, Phase IV (KMG-IV): sequencing the most valuable type-strain genomes for metagenomic binning, comparative biology and taxonomic classification.</title>
        <authorList>
            <person name="Goeker M."/>
        </authorList>
    </citation>
    <scope>NUCLEOTIDE SEQUENCE [LARGE SCALE GENOMIC DNA]</scope>
    <source>
        <strain evidence="1 2">DSM 17507</strain>
    </source>
</reference>
<dbReference type="Pfam" id="PF07370">
    <property type="entry name" value="DUF1489"/>
    <property type="match status" value="1"/>
</dbReference>
<dbReference type="Proteomes" id="UP000538566">
    <property type="component" value="Unassembled WGS sequence"/>
</dbReference>
<dbReference type="OrthoDB" id="9798292at2"/>
<proteinExistence type="predicted"/>
<accession>A0A7W7AA73</accession>
<dbReference type="PIRSF" id="PIRSF032025">
    <property type="entry name" value="UCP032025"/>
    <property type="match status" value="1"/>
</dbReference>
<name>A0A7W7AA73_9SPHN</name>
<organism evidence="1 2">
    <name type="scientific">Novosphingobium taihuense</name>
    <dbReference type="NCBI Taxonomy" id="260085"/>
    <lineage>
        <taxon>Bacteria</taxon>
        <taxon>Pseudomonadati</taxon>
        <taxon>Pseudomonadota</taxon>
        <taxon>Alphaproteobacteria</taxon>
        <taxon>Sphingomonadales</taxon>
        <taxon>Sphingomonadaceae</taxon>
        <taxon>Novosphingobium</taxon>
    </lineage>
</organism>
<dbReference type="InterPro" id="IPR008320">
    <property type="entry name" value="UCP032025"/>
</dbReference>